<dbReference type="Proteomes" id="UP000184139">
    <property type="component" value="Unassembled WGS sequence"/>
</dbReference>
<reference evidence="3 4" key="1">
    <citation type="submission" date="2016-11" db="EMBL/GenBank/DDBJ databases">
        <authorList>
            <person name="Jaros S."/>
            <person name="Januszkiewicz K."/>
            <person name="Wedrychowicz H."/>
        </authorList>
    </citation>
    <scope>NUCLEOTIDE SEQUENCE [LARGE SCALE GENOMIC DNA]</scope>
    <source>
        <strain evidence="3 4">DSM 9705</strain>
    </source>
</reference>
<proteinExistence type="inferred from homology"/>
<dbReference type="RefSeq" id="WP_073372860.1">
    <property type="nucleotide sequence ID" value="NZ_FQXS01000001.1"/>
</dbReference>
<dbReference type="EMBL" id="FQXS01000001">
    <property type="protein sequence ID" value="SHH31629.1"/>
    <property type="molecule type" value="Genomic_DNA"/>
</dbReference>
<gene>
    <name evidence="3" type="ORF">SAMN02745124_00082</name>
</gene>
<evidence type="ECO:0000313" key="4">
    <source>
        <dbReference type="Proteomes" id="UP000184139"/>
    </source>
</evidence>
<dbReference type="Gene3D" id="3.40.50.720">
    <property type="entry name" value="NAD(P)-binding Rossmann-like Domain"/>
    <property type="match status" value="1"/>
</dbReference>
<dbReference type="GO" id="GO:0032787">
    <property type="term" value="P:monocarboxylic acid metabolic process"/>
    <property type="evidence" value="ECO:0007669"/>
    <property type="project" value="UniProtKB-ARBA"/>
</dbReference>
<dbReference type="PANTHER" id="PTHR42879">
    <property type="entry name" value="3-OXOACYL-(ACYL-CARRIER-PROTEIN) REDUCTASE"/>
    <property type="match status" value="1"/>
</dbReference>
<dbReference type="OrthoDB" id="5354363at2"/>
<dbReference type="InterPro" id="IPR036291">
    <property type="entry name" value="NAD(P)-bd_dom_sf"/>
</dbReference>
<sequence length="257" mass="27873">MKYQIDVSGVGVIITGASKGIGQALAHGFSECGARVINADLGPPEPPHDEVLLQNIEYIETDITNFGDVQKMVEKAAIKHPINVLINNAGVIYKALAEQMDMAQWDHVLKVNLTGPMNCAKAVIPHLKKQQSSRIINLCSMQSFLGTPTYGAYTATKSALSGLTRVWAKELAEFGVTVNGICPSFVDTPMLKNAIQKFADEHDISFDDAYKTFIEPVPQKRVLQPEEIVFLSLFLSSPLAQSITGQNILATGGMVLS</sequence>
<dbReference type="PRINTS" id="PR00080">
    <property type="entry name" value="SDRFAMILY"/>
</dbReference>
<dbReference type="STRING" id="1121409.SAMN02745124_00082"/>
<accession>A0A1M5RZI7</accession>
<dbReference type="InterPro" id="IPR002347">
    <property type="entry name" value="SDR_fam"/>
</dbReference>
<dbReference type="InterPro" id="IPR020904">
    <property type="entry name" value="Sc_DH/Rdtase_CS"/>
</dbReference>
<evidence type="ECO:0000313" key="3">
    <source>
        <dbReference type="EMBL" id="SHH31629.1"/>
    </source>
</evidence>
<evidence type="ECO:0000256" key="1">
    <source>
        <dbReference type="ARBA" id="ARBA00006484"/>
    </source>
</evidence>
<organism evidence="3 4">
    <name type="scientific">Desulfofustis glycolicus DSM 9705</name>
    <dbReference type="NCBI Taxonomy" id="1121409"/>
    <lineage>
        <taxon>Bacteria</taxon>
        <taxon>Pseudomonadati</taxon>
        <taxon>Thermodesulfobacteriota</taxon>
        <taxon>Desulfobulbia</taxon>
        <taxon>Desulfobulbales</taxon>
        <taxon>Desulfocapsaceae</taxon>
        <taxon>Desulfofustis</taxon>
    </lineage>
</organism>
<dbReference type="PRINTS" id="PR00081">
    <property type="entry name" value="GDHRDH"/>
</dbReference>
<dbReference type="AlphaFoldDB" id="A0A1M5RZI7"/>
<comment type="similarity">
    <text evidence="1 2">Belongs to the short-chain dehydrogenases/reductases (SDR) family.</text>
</comment>
<dbReference type="SUPFAM" id="SSF51735">
    <property type="entry name" value="NAD(P)-binding Rossmann-fold domains"/>
    <property type="match status" value="1"/>
</dbReference>
<name>A0A1M5RZI7_9BACT</name>
<keyword evidence="4" id="KW-1185">Reference proteome</keyword>
<protein>
    <submittedName>
        <fullName evidence="3">3-hydroxybutyrate dehydrogenase</fullName>
    </submittedName>
</protein>
<evidence type="ECO:0000256" key="2">
    <source>
        <dbReference type="RuleBase" id="RU000363"/>
    </source>
</evidence>
<dbReference type="CDD" id="cd05233">
    <property type="entry name" value="SDR_c"/>
    <property type="match status" value="1"/>
</dbReference>
<dbReference type="InterPro" id="IPR050259">
    <property type="entry name" value="SDR"/>
</dbReference>
<dbReference type="PROSITE" id="PS00061">
    <property type="entry name" value="ADH_SHORT"/>
    <property type="match status" value="1"/>
</dbReference>
<dbReference type="PANTHER" id="PTHR42879:SF2">
    <property type="entry name" value="3-OXOACYL-[ACYL-CARRIER-PROTEIN] REDUCTASE FABG"/>
    <property type="match status" value="1"/>
</dbReference>
<dbReference type="FunFam" id="3.40.50.720:FF:000084">
    <property type="entry name" value="Short-chain dehydrogenase reductase"/>
    <property type="match status" value="1"/>
</dbReference>
<dbReference type="Pfam" id="PF00106">
    <property type="entry name" value="adh_short"/>
    <property type="match status" value="1"/>
</dbReference>